<dbReference type="PANTHER" id="PTHR24027:SF438">
    <property type="entry name" value="CADHERIN 23"/>
    <property type="match status" value="1"/>
</dbReference>
<sequence length="285" mass="31462">IRAIDSDADKNSKLIYLIVEGDRYNFGIDNTTGTVFLIKRLTSSRETSYRLTISIQDGGHPRLHNNTILFINVDFTNVTWVDAASDLEQKYVIISGIIGGITVIIAIIIIAVIINIKRSDQNRCMESGMKTKNLNLVHCGTNILTEANILEVAHFKDERINKTGDENDKERGRDINISLDSNKMNGGSSIPSSYRPSMTWEMLDRQMCGQFPLFIEEGQRQVNEDIHSDTSTDATTSDSGRGASDGDDTSSGASLPPIHQSELTISKFTASRIPSTDTCIMLPSN</sequence>
<feature type="non-terminal residue" evidence="9">
    <location>
        <position position="285"/>
    </location>
</feature>
<dbReference type="GO" id="GO:0005509">
    <property type="term" value="F:calcium ion binding"/>
    <property type="evidence" value="ECO:0007669"/>
    <property type="project" value="UniProtKB-UniRule"/>
</dbReference>
<dbReference type="GO" id="GO:0008013">
    <property type="term" value="F:beta-catenin binding"/>
    <property type="evidence" value="ECO:0007669"/>
    <property type="project" value="TreeGrafter"/>
</dbReference>
<feature type="domain" description="Cadherin" evidence="8">
    <location>
        <begin position="1"/>
        <end position="73"/>
    </location>
</feature>
<dbReference type="AlphaFoldDB" id="A0A0B6ZCS8"/>
<dbReference type="GO" id="GO:0045296">
    <property type="term" value="F:cadherin binding"/>
    <property type="evidence" value="ECO:0007669"/>
    <property type="project" value="TreeGrafter"/>
</dbReference>
<dbReference type="InterPro" id="IPR039808">
    <property type="entry name" value="Cadherin"/>
</dbReference>
<feature type="region of interest" description="Disordered" evidence="6">
    <location>
        <begin position="227"/>
        <end position="259"/>
    </location>
</feature>
<keyword evidence="7" id="KW-0812">Transmembrane</keyword>
<dbReference type="PANTHER" id="PTHR24027">
    <property type="entry name" value="CADHERIN-23"/>
    <property type="match status" value="1"/>
</dbReference>
<dbReference type="GO" id="GO:0016342">
    <property type="term" value="C:catenin complex"/>
    <property type="evidence" value="ECO:0007669"/>
    <property type="project" value="TreeGrafter"/>
</dbReference>
<gene>
    <name evidence="9" type="primary">ORF55318</name>
</gene>
<protein>
    <recommendedName>
        <fullName evidence="8">Cadherin domain-containing protein</fullName>
    </recommendedName>
</protein>
<feature type="region of interest" description="Disordered" evidence="6">
    <location>
        <begin position="161"/>
        <end position="193"/>
    </location>
</feature>
<dbReference type="InterPro" id="IPR015919">
    <property type="entry name" value="Cadherin-like_sf"/>
</dbReference>
<evidence type="ECO:0000256" key="2">
    <source>
        <dbReference type="ARBA" id="ARBA00022737"/>
    </source>
</evidence>
<feature type="compositionally biased region" description="Low complexity" evidence="6">
    <location>
        <begin position="231"/>
        <end position="242"/>
    </location>
</feature>
<name>A0A0B6ZCS8_9EUPU</name>
<dbReference type="PROSITE" id="PS50268">
    <property type="entry name" value="CADHERIN_2"/>
    <property type="match status" value="1"/>
</dbReference>
<feature type="transmembrane region" description="Helical" evidence="7">
    <location>
        <begin position="91"/>
        <end position="116"/>
    </location>
</feature>
<evidence type="ECO:0000256" key="1">
    <source>
        <dbReference type="ARBA" id="ARBA00004370"/>
    </source>
</evidence>
<dbReference type="Pfam" id="PF00028">
    <property type="entry name" value="Cadherin"/>
    <property type="match status" value="1"/>
</dbReference>
<dbReference type="GO" id="GO:0016477">
    <property type="term" value="P:cell migration"/>
    <property type="evidence" value="ECO:0007669"/>
    <property type="project" value="TreeGrafter"/>
</dbReference>
<proteinExistence type="predicted"/>
<dbReference type="CDD" id="cd11304">
    <property type="entry name" value="Cadherin_repeat"/>
    <property type="match status" value="1"/>
</dbReference>
<evidence type="ECO:0000313" key="9">
    <source>
        <dbReference type="EMBL" id="CEK65520.1"/>
    </source>
</evidence>
<keyword evidence="2" id="KW-0677">Repeat</keyword>
<dbReference type="InterPro" id="IPR002126">
    <property type="entry name" value="Cadherin-like_dom"/>
</dbReference>
<reference evidence="9" key="1">
    <citation type="submission" date="2014-12" db="EMBL/GenBank/DDBJ databases">
        <title>Insight into the proteome of Arion vulgaris.</title>
        <authorList>
            <person name="Aradska J."/>
            <person name="Bulat T."/>
            <person name="Smidak R."/>
            <person name="Sarate P."/>
            <person name="Gangsoo J."/>
            <person name="Sialana F."/>
            <person name="Bilban M."/>
            <person name="Lubec G."/>
        </authorList>
    </citation>
    <scope>NUCLEOTIDE SEQUENCE</scope>
    <source>
        <tissue evidence="9">Skin</tissue>
    </source>
</reference>
<evidence type="ECO:0000256" key="5">
    <source>
        <dbReference type="PROSITE-ProRule" id="PRU00043"/>
    </source>
</evidence>
<feature type="compositionally biased region" description="Basic and acidic residues" evidence="6">
    <location>
        <begin position="161"/>
        <end position="174"/>
    </location>
</feature>
<feature type="compositionally biased region" description="Polar residues" evidence="6">
    <location>
        <begin position="178"/>
        <end position="193"/>
    </location>
</feature>
<evidence type="ECO:0000256" key="4">
    <source>
        <dbReference type="ARBA" id="ARBA00023136"/>
    </source>
</evidence>
<evidence type="ECO:0000256" key="7">
    <source>
        <dbReference type="SAM" id="Phobius"/>
    </source>
</evidence>
<organism evidence="9">
    <name type="scientific">Arion vulgaris</name>
    <dbReference type="NCBI Taxonomy" id="1028688"/>
    <lineage>
        <taxon>Eukaryota</taxon>
        <taxon>Metazoa</taxon>
        <taxon>Spiralia</taxon>
        <taxon>Lophotrochozoa</taxon>
        <taxon>Mollusca</taxon>
        <taxon>Gastropoda</taxon>
        <taxon>Heterobranchia</taxon>
        <taxon>Euthyneura</taxon>
        <taxon>Panpulmonata</taxon>
        <taxon>Eupulmonata</taxon>
        <taxon>Stylommatophora</taxon>
        <taxon>Helicina</taxon>
        <taxon>Arionoidea</taxon>
        <taxon>Arionidae</taxon>
        <taxon>Arion</taxon>
    </lineage>
</organism>
<dbReference type="SUPFAM" id="SSF49313">
    <property type="entry name" value="Cadherin-like"/>
    <property type="match status" value="1"/>
</dbReference>
<keyword evidence="4 7" id="KW-0472">Membrane</keyword>
<dbReference type="GO" id="GO:0007156">
    <property type="term" value="P:homophilic cell adhesion via plasma membrane adhesion molecules"/>
    <property type="evidence" value="ECO:0007669"/>
    <property type="project" value="InterPro"/>
</dbReference>
<dbReference type="EMBL" id="HACG01018655">
    <property type="protein sequence ID" value="CEK65520.1"/>
    <property type="molecule type" value="Transcribed_RNA"/>
</dbReference>
<accession>A0A0B6ZCS8</accession>
<evidence type="ECO:0000256" key="3">
    <source>
        <dbReference type="ARBA" id="ARBA00022837"/>
    </source>
</evidence>
<keyword evidence="7" id="KW-1133">Transmembrane helix</keyword>
<evidence type="ECO:0000259" key="8">
    <source>
        <dbReference type="PROSITE" id="PS50268"/>
    </source>
</evidence>
<keyword evidence="3 5" id="KW-0106">Calcium</keyword>
<dbReference type="SMART" id="SM00112">
    <property type="entry name" value="CA"/>
    <property type="match status" value="1"/>
</dbReference>
<dbReference type="Gene3D" id="2.60.40.60">
    <property type="entry name" value="Cadherins"/>
    <property type="match status" value="1"/>
</dbReference>
<evidence type="ECO:0000256" key="6">
    <source>
        <dbReference type="SAM" id="MobiDB-lite"/>
    </source>
</evidence>
<comment type="subcellular location">
    <subcellularLocation>
        <location evidence="1">Membrane</location>
    </subcellularLocation>
</comment>
<feature type="non-terminal residue" evidence="9">
    <location>
        <position position="1"/>
    </location>
</feature>